<dbReference type="GO" id="GO:0016423">
    <property type="term" value="F:tRNA (guanine) methyltransferase activity"/>
    <property type="evidence" value="ECO:0007669"/>
    <property type="project" value="TreeGrafter"/>
</dbReference>
<dbReference type="PANTHER" id="PTHR14911">
    <property type="entry name" value="THUMP DOMAIN-CONTAINING"/>
    <property type="match status" value="1"/>
</dbReference>
<organism evidence="2 3">
    <name type="scientific">Candidatus Falkowbacteria bacterium CG10_big_fil_rev_8_21_14_0_10_37_18</name>
    <dbReference type="NCBI Taxonomy" id="1974562"/>
    <lineage>
        <taxon>Bacteria</taxon>
        <taxon>Candidatus Falkowiibacteriota</taxon>
    </lineage>
</organism>
<dbReference type="AlphaFoldDB" id="A0A2H0V9V6"/>
<evidence type="ECO:0000313" key="2">
    <source>
        <dbReference type="EMBL" id="PIR95865.1"/>
    </source>
</evidence>
<name>A0A2H0V9V6_9BACT</name>
<accession>A0A2H0V9V6</accession>
<feature type="domain" description="Ribosomal RNA large subunit methyltransferase K/L-like methyltransferase" evidence="1">
    <location>
        <begin position="186"/>
        <end position="334"/>
    </location>
</feature>
<dbReference type="PRINTS" id="PR00507">
    <property type="entry name" value="N12N6MTFRASE"/>
</dbReference>
<comment type="caution">
    <text evidence="2">The sequence shown here is derived from an EMBL/GenBank/DDBJ whole genome shotgun (WGS) entry which is preliminary data.</text>
</comment>
<evidence type="ECO:0000259" key="1">
    <source>
        <dbReference type="Pfam" id="PF01170"/>
    </source>
</evidence>
<evidence type="ECO:0000313" key="3">
    <source>
        <dbReference type="Proteomes" id="UP000229972"/>
    </source>
</evidence>
<dbReference type="Proteomes" id="UP000229972">
    <property type="component" value="Unassembled WGS sequence"/>
</dbReference>
<reference evidence="3" key="1">
    <citation type="submission" date="2017-09" db="EMBL/GenBank/DDBJ databases">
        <title>Depth-based differentiation of microbial function through sediment-hosted aquifers and enrichment of novel symbionts in the deep terrestrial subsurface.</title>
        <authorList>
            <person name="Probst A.J."/>
            <person name="Ladd B."/>
            <person name="Jarett J.K."/>
            <person name="Geller-Mcgrath D.E."/>
            <person name="Sieber C.M.K."/>
            <person name="Emerson J.B."/>
            <person name="Anantharaman K."/>
            <person name="Thomas B.C."/>
            <person name="Malmstrom R."/>
            <person name="Stieglmeier M."/>
            <person name="Klingl A."/>
            <person name="Woyke T."/>
            <person name="Ryan C.M."/>
            <person name="Banfield J.F."/>
        </authorList>
    </citation>
    <scope>NUCLEOTIDE SEQUENCE [LARGE SCALE GENOMIC DNA]</scope>
</reference>
<dbReference type="Pfam" id="PF01170">
    <property type="entry name" value="UPF0020"/>
    <property type="match status" value="1"/>
</dbReference>
<proteinExistence type="predicted"/>
<dbReference type="PANTHER" id="PTHR14911:SF13">
    <property type="entry name" value="TRNA (GUANINE(6)-N2)-METHYLTRANSFERASE THUMP3"/>
    <property type="match status" value="1"/>
</dbReference>
<gene>
    <name evidence="2" type="ORF">COT93_00135</name>
</gene>
<dbReference type="EMBL" id="PFAL01000002">
    <property type="protein sequence ID" value="PIR95865.1"/>
    <property type="molecule type" value="Genomic_DNA"/>
</dbReference>
<dbReference type="InterPro" id="IPR000241">
    <property type="entry name" value="RlmKL-like_Mtase"/>
</dbReference>
<dbReference type="SUPFAM" id="SSF53335">
    <property type="entry name" value="S-adenosyl-L-methionine-dependent methyltransferases"/>
    <property type="match status" value="1"/>
</dbReference>
<dbReference type="InterPro" id="IPR029063">
    <property type="entry name" value="SAM-dependent_MTases_sf"/>
</dbReference>
<sequence length="393" mass="43896">MKYFFVLGTNAALSVAELGAVLNLKNLRLLAVDFLVAESEQELNITELILRLGGIIKIGRVEAEIKAGNGAELQSAINILALKRKEQAAEGKFNFGLSDYGRRGFNKQDLGLKLKKYFSEKKISSRFVTSREKTLSSVVITQNKLLKRGIEIILASDDENIIIAETLAVQAFKDLSLRDYGRPARDDHSGMLPPKLAQIMINLAQVPENAVIMDPFCGSGTILSEAILMGYKNMFASDVAFNAIDNTRKNISWTKELYKVNDFKLKLFVKNVLDLSKFIKAESVDAIITEPYLGPQRGRISFGSVIKNLEELYSAAIAEFLKVLLPGGRVVMVWPMFYGEHPLNPDYDGFKILNMVSQDLAGSEFVKQTNRDTIVYGRPSQKVYREVIVLEKL</sequence>
<dbReference type="GO" id="GO:0030488">
    <property type="term" value="P:tRNA methylation"/>
    <property type="evidence" value="ECO:0007669"/>
    <property type="project" value="TreeGrafter"/>
</dbReference>
<dbReference type="Gene3D" id="3.40.50.150">
    <property type="entry name" value="Vaccinia Virus protein VP39"/>
    <property type="match status" value="1"/>
</dbReference>
<dbReference type="CDD" id="cd02440">
    <property type="entry name" value="AdoMet_MTases"/>
    <property type="match status" value="1"/>
</dbReference>
<protein>
    <recommendedName>
        <fullName evidence="1">Ribosomal RNA large subunit methyltransferase K/L-like methyltransferase domain-containing protein</fullName>
    </recommendedName>
</protein>